<reference evidence="2" key="2">
    <citation type="submission" date="2020-05" db="UniProtKB">
        <authorList>
            <consortium name="EnsemblMetazoa"/>
        </authorList>
    </citation>
    <scope>IDENTIFICATION</scope>
    <source>
        <strain evidence="2">FAR1</strain>
    </source>
</reference>
<dbReference type="Proteomes" id="UP000075886">
    <property type="component" value="Unassembled WGS sequence"/>
</dbReference>
<feature type="region of interest" description="Disordered" evidence="1">
    <location>
        <begin position="177"/>
        <end position="206"/>
    </location>
</feature>
<dbReference type="EnsemblMetazoa" id="AFAF006911-RA">
    <property type="protein sequence ID" value="AFAF006911-PA"/>
    <property type="gene ID" value="AFAF006911"/>
</dbReference>
<protein>
    <submittedName>
        <fullName evidence="2">Uncharacterized protein</fullName>
    </submittedName>
</protein>
<keyword evidence="3" id="KW-1185">Reference proteome</keyword>
<sequence>MGCTTWESKPTPSSAESKSPEPVRAGSVSRYEIRFAGQKPIFWDHFLNAPRGSPPPMAIIIGDHGGQPRGTRNTRSLPRLLGQRAGLETAAGHNVKELALPGYVPVLANCCVLHLLLSGSVSGSTKFSGLGRGHVLERARVCGSKPVSCSSAIASIGMPSLEMLSYMPPPLPLPVRNGEAGQPPPYGSMAARSTTTNRNRTVELLK</sequence>
<organism evidence="2 3">
    <name type="scientific">Anopheles farauti</name>
    <dbReference type="NCBI Taxonomy" id="69004"/>
    <lineage>
        <taxon>Eukaryota</taxon>
        <taxon>Metazoa</taxon>
        <taxon>Ecdysozoa</taxon>
        <taxon>Arthropoda</taxon>
        <taxon>Hexapoda</taxon>
        <taxon>Insecta</taxon>
        <taxon>Pterygota</taxon>
        <taxon>Neoptera</taxon>
        <taxon>Endopterygota</taxon>
        <taxon>Diptera</taxon>
        <taxon>Nematocera</taxon>
        <taxon>Culicoidea</taxon>
        <taxon>Culicidae</taxon>
        <taxon>Anophelinae</taxon>
        <taxon>Anopheles</taxon>
    </lineage>
</organism>
<feature type="compositionally biased region" description="Polar residues" evidence="1">
    <location>
        <begin position="1"/>
        <end position="17"/>
    </location>
</feature>
<evidence type="ECO:0000313" key="2">
    <source>
        <dbReference type="EnsemblMetazoa" id="AFAF006911-PA"/>
    </source>
</evidence>
<feature type="region of interest" description="Disordered" evidence="1">
    <location>
        <begin position="1"/>
        <end position="23"/>
    </location>
</feature>
<reference evidence="3" key="1">
    <citation type="submission" date="2014-01" db="EMBL/GenBank/DDBJ databases">
        <title>The Genome Sequence of Anopheles farauti FAR1 (V2).</title>
        <authorList>
            <consortium name="The Broad Institute Genomics Platform"/>
            <person name="Neafsey D.E."/>
            <person name="Besansky N."/>
            <person name="Howell P."/>
            <person name="Walton C."/>
            <person name="Young S.K."/>
            <person name="Zeng Q."/>
            <person name="Gargeya S."/>
            <person name="Fitzgerald M."/>
            <person name="Haas B."/>
            <person name="Abouelleil A."/>
            <person name="Allen A.W."/>
            <person name="Alvarado L."/>
            <person name="Arachchi H.M."/>
            <person name="Berlin A.M."/>
            <person name="Chapman S.B."/>
            <person name="Gainer-Dewar J."/>
            <person name="Goldberg J."/>
            <person name="Griggs A."/>
            <person name="Gujja S."/>
            <person name="Hansen M."/>
            <person name="Howarth C."/>
            <person name="Imamovic A."/>
            <person name="Ireland A."/>
            <person name="Larimer J."/>
            <person name="McCowan C."/>
            <person name="Murphy C."/>
            <person name="Pearson M."/>
            <person name="Poon T.W."/>
            <person name="Priest M."/>
            <person name="Roberts A."/>
            <person name="Saif S."/>
            <person name="Shea T."/>
            <person name="Sisk P."/>
            <person name="Sykes S."/>
            <person name="Wortman J."/>
            <person name="Nusbaum C."/>
            <person name="Birren B."/>
        </authorList>
    </citation>
    <scope>NUCLEOTIDE SEQUENCE [LARGE SCALE GENOMIC DNA]</scope>
    <source>
        <strain evidence="3">FAR1</strain>
    </source>
</reference>
<dbReference type="VEuPathDB" id="VectorBase:AFAF006911"/>
<dbReference type="EMBL" id="AXCN02000022">
    <property type="status" value="NOT_ANNOTATED_CDS"/>
    <property type="molecule type" value="Genomic_DNA"/>
</dbReference>
<accession>A0A182QBL1</accession>
<evidence type="ECO:0000313" key="3">
    <source>
        <dbReference type="Proteomes" id="UP000075886"/>
    </source>
</evidence>
<name>A0A182QBL1_9DIPT</name>
<proteinExistence type="predicted"/>
<dbReference type="AlphaFoldDB" id="A0A182QBL1"/>
<evidence type="ECO:0000256" key="1">
    <source>
        <dbReference type="SAM" id="MobiDB-lite"/>
    </source>
</evidence>